<accession>A0A1G9EPG7</accession>
<feature type="domain" description="Formyl transferase N-terminal" evidence="1">
    <location>
        <begin position="35"/>
        <end position="113"/>
    </location>
</feature>
<dbReference type="Gene3D" id="3.40.50.12230">
    <property type="match status" value="1"/>
</dbReference>
<feature type="domain" description="Formyl transferase C-terminal" evidence="2">
    <location>
        <begin position="177"/>
        <end position="260"/>
    </location>
</feature>
<dbReference type="Proteomes" id="UP000198683">
    <property type="component" value="Unassembled WGS sequence"/>
</dbReference>
<dbReference type="PANTHER" id="PTHR43388:SF1">
    <property type="entry name" value="HYDROGENASE MATURATION FACTOR HOXX"/>
    <property type="match status" value="1"/>
</dbReference>
<gene>
    <name evidence="3" type="ORF">SAMN05421874_11173</name>
</gene>
<dbReference type="SUPFAM" id="SSF52096">
    <property type="entry name" value="ClpP/crotonase"/>
    <property type="match status" value="1"/>
</dbReference>
<reference evidence="3 4" key="1">
    <citation type="submission" date="2016-10" db="EMBL/GenBank/DDBJ databases">
        <authorList>
            <person name="de Groot N.N."/>
        </authorList>
    </citation>
    <scope>NUCLEOTIDE SEQUENCE [LARGE SCALE GENOMIC DNA]</scope>
    <source>
        <strain evidence="3 4">CGMCC 4.5681</strain>
    </source>
</reference>
<dbReference type="InterPro" id="IPR036477">
    <property type="entry name" value="Formyl_transf_N_sf"/>
</dbReference>
<dbReference type="Pfam" id="PF00551">
    <property type="entry name" value="Formyl_trans_N"/>
    <property type="match status" value="1"/>
</dbReference>
<keyword evidence="4" id="KW-1185">Reference proteome</keyword>
<dbReference type="InterPro" id="IPR002376">
    <property type="entry name" value="Formyl_transf_N"/>
</dbReference>
<evidence type="ECO:0000313" key="4">
    <source>
        <dbReference type="Proteomes" id="UP000198683"/>
    </source>
</evidence>
<dbReference type="RefSeq" id="WP_090766929.1">
    <property type="nucleotide sequence ID" value="NZ_FNFB01000011.1"/>
</dbReference>
<dbReference type="PANTHER" id="PTHR43388">
    <property type="entry name" value="HYDROGENASE MATURATION FACTOR HOXX"/>
    <property type="match status" value="1"/>
</dbReference>
<dbReference type="SUPFAM" id="SSF53328">
    <property type="entry name" value="Formyltransferase"/>
    <property type="match status" value="1"/>
</dbReference>
<dbReference type="InterPro" id="IPR005793">
    <property type="entry name" value="Formyl_trans_C"/>
</dbReference>
<dbReference type="CDD" id="cd06558">
    <property type="entry name" value="crotonase-like"/>
    <property type="match status" value="1"/>
</dbReference>
<dbReference type="InterPro" id="IPR047180">
    <property type="entry name" value="HoxX-like"/>
</dbReference>
<proteinExistence type="predicted"/>
<dbReference type="EMBL" id="FNFB01000011">
    <property type="protein sequence ID" value="SDK78004.1"/>
    <property type="molecule type" value="Genomic_DNA"/>
</dbReference>
<dbReference type="STRING" id="683260.SAMN05421874_11173"/>
<dbReference type="PIRSF" id="PIRSF006787">
    <property type="entry name" value="Hydrgn_mat_HoxX"/>
    <property type="match status" value="1"/>
</dbReference>
<dbReference type="SUPFAM" id="SSF50486">
    <property type="entry name" value="FMT C-terminal domain-like"/>
    <property type="match status" value="1"/>
</dbReference>
<evidence type="ECO:0000259" key="2">
    <source>
        <dbReference type="Pfam" id="PF02911"/>
    </source>
</evidence>
<dbReference type="InterPro" id="IPR009188">
    <property type="entry name" value="NiFe-hyd_mat_HypX/HoxX"/>
</dbReference>
<sequence>MRILLLCSSFNGLTQRCWMELRRAGHDVSVELAVSEAAMVEAAALAKPDLILCPFLKERVPEALWRAHRTVIIHPGPPGDRGPSSLDWAIAEGEREWGVTALQAVEEMDAGPIWGYRLFGVPAEAPRKSALYNGPVADAAVELAVEVAAKAGQAAFAPVPLDYRSPEVRGRLRRAMRHADREFSWAEPTEQILRRVRAADGSPGGRSVLCGMPVRVFDVHRGPELAGGAPGVVAARREGAVLVHTGDGTVWVGHLRVEGPGEVKLPAAMALGEVVAGVPERSGYSEITYDRSQGVGVVSFDFYNGAMSTEQCRRLASALRYAATQDTRVLVVRGGEVFSNGIHLNVIEASRRPELEAWMNINAINAVCREILDCTGQLVVTSMAGNAGAGGVMMGLGADRVVVRESVVLNPHYRTMGLFGSEYWTYVLPRRVGAEQALRLTGEALPISAAQAVELGLADKALVGPRMEFERRVLEYAERLAADPGYDRLLAARRQAREADERRRPLDAYRAEELAEMSRDMFDDRNGFREARRAFVHKVAAQATPEHLAPHRELSGASAATGVATSHM</sequence>
<dbReference type="InterPro" id="IPR001753">
    <property type="entry name" value="Enoyl-CoA_hydra/iso"/>
</dbReference>
<organism evidence="3 4">
    <name type="scientific">Nonomuraea maritima</name>
    <dbReference type="NCBI Taxonomy" id="683260"/>
    <lineage>
        <taxon>Bacteria</taxon>
        <taxon>Bacillati</taxon>
        <taxon>Actinomycetota</taxon>
        <taxon>Actinomycetes</taxon>
        <taxon>Streptosporangiales</taxon>
        <taxon>Streptosporangiaceae</taxon>
        <taxon>Nonomuraea</taxon>
    </lineage>
</organism>
<evidence type="ECO:0000259" key="1">
    <source>
        <dbReference type="Pfam" id="PF00551"/>
    </source>
</evidence>
<dbReference type="GO" id="GO:0003824">
    <property type="term" value="F:catalytic activity"/>
    <property type="evidence" value="ECO:0007669"/>
    <property type="project" value="InterPro"/>
</dbReference>
<dbReference type="InterPro" id="IPR029045">
    <property type="entry name" value="ClpP/crotonase-like_dom_sf"/>
</dbReference>
<dbReference type="AlphaFoldDB" id="A0A1G9EPG7"/>
<dbReference type="Pfam" id="PF00378">
    <property type="entry name" value="ECH_1"/>
    <property type="match status" value="1"/>
</dbReference>
<evidence type="ECO:0000313" key="3">
    <source>
        <dbReference type="EMBL" id="SDK78004.1"/>
    </source>
</evidence>
<dbReference type="CDD" id="cd08650">
    <property type="entry name" value="FMT_core_HypX_N"/>
    <property type="match status" value="1"/>
</dbReference>
<dbReference type="OrthoDB" id="580992at2"/>
<dbReference type="Pfam" id="PF02911">
    <property type="entry name" value="Formyl_trans_C"/>
    <property type="match status" value="1"/>
</dbReference>
<dbReference type="Gene3D" id="3.90.226.10">
    <property type="entry name" value="2-enoyl-CoA Hydratase, Chain A, domain 1"/>
    <property type="match status" value="1"/>
</dbReference>
<dbReference type="InterPro" id="IPR011034">
    <property type="entry name" value="Formyl_transferase-like_C_sf"/>
</dbReference>
<name>A0A1G9EPG7_9ACTN</name>
<protein>
    <submittedName>
        <fullName evidence="3">Putative two-component system protein, hydrogenase maturation factor HypX/HoxX</fullName>
    </submittedName>
</protein>